<reference evidence="2" key="1">
    <citation type="submission" date="2023-06" db="EMBL/GenBank/DDBJ databases">
        <authorList>
            <consortium name="Lawrence Berkeley National Laboratory"/>
            <person name="Ahrendt S."/>
            <person name="Sahu N."/>
            <person name="Indic B."/>
            <person name="Wong-Bajracharya J."/>
            <person name="Merenyi Z."/>
            <person name="Ke H.-M."/>
            <person name="Monk M."/>
            <person name="Kocsube S."/>
            <person name="Drula E."/>
            <person name="Lipzen A."/>
            <person name="Balint B."/>
            <person name="Henrissat B."/>
            <person name="Andreopoulos B."/>
            <person name="Martin F.M."/>
            <person name="Harder C.B."/>
            <person name="Rigling D."/>
            <person name="Ford K.L."/>
            <person name="Foster G.D."/>
            <person name="Pangilinan J."/>
            <person name="Papanicolaou A."/>
            <person name="Barry K."/>
            <person name="LaButti K."/>
            <person name="Viragh M."/>
            <person name="Koriabine M."/>
            <person name="Yan M."/>
            <person name="Riley R."/>
            <person name="Champramary S."/>
            <person name="Plett K.L."/>
            <person name="Tsai I.J."/>
            <person name="Slot J."/>
            <person name="Sipos G."/>
            <person name="Plett J."/>
            <person name="Nagy L.G."/>
            <person name="Grigoriev I.V."/>
        </authorList>
    </citation>
    <scope>NUCLEOTIDE SEQUENCE</scope>
    <source>
        <strain evidence="2">FPL87.14</strain>
    </source>
</reference>
<feature type="region of interest" description="Disordered" evidence="1">
    <location>
        <begin position="1"/>
        <end position="20"/>
    </location>
</feature>
<sequence length="445" mass="50530">MAIVWEGAPSLSGRGHSRRKGTRQIIPDSHYLQIACWWEGTGLYKRFIFAVPLLPHPPCPIGVLQLTLLHINTQAHLPVSALLNITRGALGGFYIPSEILRVPRSDKDGLFRYTFHGYNLNSDQEPGHLLSQEELSRPLTGLAGQVLWIKVEGTALAPTKNVVPVSMTSMADTDDEEIRTAYIQISYPQEARCPFTACLAPKAHHIIDRRHGEAFDVLLSLSHSIVGSLDSCYPYTGPEIRITQSTALLHPSFPIPTTRSVELCLLGAPEVDMPANGMFMDRQISDSYDKFRWVIYQGEAFWIHGETCPLFETYGWYPQILPKDLESRNVQRKPLKVAQRYHHAQLQDLRTVIGFYHQFGTAQFSRVVLEVSGQLPPEKRKAGRHRKRVRYQSDSDCESDDEDEYEDEDDLEEEEAEYRRRSVQSVVVWLANCWFIQSGCPPISL</sequence>
<feature type="compositionally biased region" description="Acidic residues" evidence="1">
    <location>
        <begin position="395"/>
        <end position="416"/>
    </location>
</feature>
<organism evidence="2 3">
    <name type="scientific">Armillaria borealis</name>
    <dbReference type="NCBI Taxonomy" id="47425"/>
    <lineage>
        <taxon>Eukaryota</taxon>
        <taxon>Fungi</taxon>
        <taxon>Dikarya</taxon>
        <taxon>Basidiomycota</taxon>
        <taxon>Agaricomycotina</taxon>
        <taxon>Agaricomycetes</taxon>
        <taxon>Agaricomycetidae</taxon>
        <taxon>Agaricales</taxon>
        <taxon>Marasmiineae</taxon>
        <taxon>Physalacriaceae</taxon>
        <taxon>Armillaria</taxon>
    </lineage>
</organism>
<dbReference type="Proteomes" id="UP001175226">
    <property type="component" value="Unassembled WGS sequence"/>
</dbReference>
<evidence type="ECO:0000256" key="1">
    <source>
        <dbReference type="SAM" id="MobiDB-lite"/>
    </source>
</evidence>
<keyword evidence="3" id="KW-1185">Reference proteome</keyword>
<proteinExistence type="predicted"/>
<dbReference type="EMBL" id="JAUEPT010000005">
    <property type="protein sequence ID" value="KAK0451913.1"/>
    <property type="molecule type" value="Genomic_DNA"/>
</dbReference>
<evidence type="ECO:0000313" key="3">
    <source>
        <dbReference type="Proteomes" id="UP001175226"/>
    </source>
</evidence>
<evidence type="ECO:0000313" key="2">
    <source>
        <dbReference type="EMBL" id="KAK0451913.1"/>
    </source>
</evidence>
<gene>
    <name evidence="2" type="ORF">EV421DRAFT_1977582</name>
</gene>
<dbReference type="AlphaFoldDB" id="A0AA39K032"/>
<name>A0AA39K032_9AGAR</name>
<feature type="compositionally biased region" description="Basic residues" evidence="1">
    <location>
        <begin position="381"/>
        <end position="390"/>
    </location>
</feature>
<feature type="region of interest" description="Disordered" evidence="1">
    <location>
        <begin position="380"/>
        <end position="419"/>
    </location>
</feature>
<comment type="caution">
    <text evidence="2">The sequence shown here is derived from an EMBL/GenBank/DDBJ whole genome shotgun (WGS) entry which is preliminary data.</text>
</comment>
<protein>
    <submittedName>
        <fullName evidence="2">Uncharacterized protein</fullName>
    </submittedName>
</protein>
<accession>A0AA39K032</accession>